<dbReference type="GO" id="GO:0045892">
    <property type="term" value="P:negative regulation of DNA-templated transcription"/>
    <property type="evidence" value="ECO:0007669"/>
    <property type="project" value="TreeGrafter"/>
</dbReference>
<dbReference type="Gene3D" id="3.30.1490.190">
    <property type="match status" value="1"/>
</dbReference>
<dbReference type="Pfam" id="PF01475">
    <property type="entry name" value="FUR"/>
    <property type="match status" value="1"/>
</dbReference>
<comment type="caution">
    <text evidence="8">The sequence shown here is derived from an EMBL/GenBank/DDBJ whole genome shotgun (WGS) entry which is preliminary data.</text>
</comment>
<feature type="binding site" evidence="7">
    <location>
        <position position="109"/>
    </location>
    <ligand>
        <name>Zn(2+)</name>
        <dbReference type="ChEBI" id="CHEBI:29105"/>
    </ligand>
</feature>
<dbReference type="InterPro" id="IPR036388">
    <property type="entry name" value="WH-like_DNA-bd_sf"/>
</dbReference>
<keyword evidence="9" id="KW-1185">Reference proteome</keyword>
<dbReference type="InterPro" id="IPR043135">
    <property type="entry name" value="Fur_C"/>
</dbReference>
<organism evidence="8 9">
    <name type="scientific">Agathobacter ruminis</name>
    <dbReference type="NCBI Taxonomy" id="1712665"/>
    <lineage>
        <taxon>Bacteria</taxon>
        <taxon>Bacillati</taxon>
        <taxon>Bacillota</taxon>
        <taxon>Clostridia</taxon>
        <taxon>Lachnospirales</taxon>
        <taxon>Lachnospiraceae</taxon>
        <taxon>Agathobacter</taxon>
    </lineage>
</organism>
<dbReference type="InterPro" id="IPR002481">
    <property type="entry name" value="FUR"/>
</dbReference>
<comment type="similarity">
    <text evidence="1">Belongs to the Fur family.</text>
</comment>
<evidence type="ECO:0000313" key="8">
    <source>
        <dbReference type="EMBL" id="PHU38309.1"/>
    </source>
</evidence>
<evidence type="ECO:0008006" key="10">
    <source>
        <dbReference type="Google" id="ProtNLM"/>
    </source>
</evidence>
<proteinExistence type="inferred from homology"/>
<evidence type="ECO:0000256" key="2">
    <source>
        <dbReference type="ARBA" id="ARBA00022491"/>
    </source>
</evidence>
<keyword evidence="3 7" id="KW-0862">Zinc</keyword>
<dbReference type="Proteomes" id="UP000224563">
    <property type="component" value="Unassembled WGS sequence"/>
</dbReference>
<dbReference type="AlphaFoldDB" id="A0A2G3E4W7"/>
<accession>A0A2G3E4W7</accession>
<protein>
    <recommendedName>
        <fullName evidence="10">Transcriptional repressor</fullName>
    </recommendedName>
</protein>
<evidence type="ECO:0000313" key="9">
    <source>
        <dbReference type="Proteomes" id="UP000224563"/>
    </source>
</evidence>
<evidence type="ECO:0000256" key="5">
    <source>
        <dbReference type="ARBA" id="ARBA00023125"/>
    </source>
</evidence>
<name>A0A2G3E4W7_9FIRM</name>
<keyword evidence="7" id="KW-0479">Metal-binding</keyword>
<dbReference type="Gene3D" id="1.10.10.10">
    <property type="entry name" value="Winged helix-like DNA-binding domain superfamily/Winged helix DNA-binding domain"/>
    <property type="match status" value="1"/>
</dbReference>
<keyword evidence="5" id="KW-0238">DNA-binding</keyword>
<evidence type="ECO:0000256" key="7">
    <source>
        <dbReference type="PIRSR" id="PIRSR602481-1"/>
    </source>
</evidence>
<evidence type="ECO:0000256" key="3">
    <source>
        <dbReference type="ARBA" id="ARBA00022833"/>
    </source>
</evidence>
<dbReference type="SUPFAM" id="SSF46785">
    <property type="entry name" value="Winged helix' DNA-binding domain"/>
    <property type="match status" value="1"/>
</dbReference>
<dbReference type="GO" id="GO:0003700">
    <property type="term" value="F:DNA-binding transcription factor activity"/>
    <property type="evidence" value="ECO:0007669"/>
    <property type="project" value="InterPro"/>
</dbReference>
<dbReference type="PANTHER" id="PTHR33202">
    <property type="entry name" value="ZINC UPTAKE REGULATION PROTEIN"/>
    <property type="match status" value="1"/>
</dbReference>
<dbReference type="GO" id="GO:0000976">
    <property type="term" value="F:transcription cis-regulatory region binding"/>
    <property type="evidence" value="ECO:0007669"/>
    <property type="project" value="TreeGrafter"/>
</dbReference>
<feature type="binding site" evidence="7">
    <location>
        <position position="112"/>
    </location>
    <ligand>
        <name>Zn(2+)</name>
        <dbReference type="ChEBI" id="CHEBI:29105"/>
    </ligand>
</feature>
<feature type="binding site" evidence="7">
    <location>
        <position position="152"/>
    </location>
    <ligand>
        <name>Zn(2+)</name>
        <dbReference type="ChEBI" id="CHEBI:29105"/>
    </ligand>
</feature>
<dbReference type="EMBL" id="PDYG01000011">
    <property type="protein sequence ID" value="PHU38309.1"/>
    <property type="molecule type" value="Genomic_DNA"/>
</dbReference>
<comment type="cofactor">
    <cofactor evidence="7">
        <name>Zn(2+)</name>
        <dbReference type="ChEBI" id="CHEBI:29105"/>
    </cofactor>
    <text evidence="7">Binds 1 zinc ion per subunit.</text>
</comment>
<evidence type="ECO:0000256" key="1">
    <source>
        <dbReference type="ARBA" id="ARBA00007957"/>
    </source>
</evidence>
<keyword evidence="2" id="KW-0678">Repressor</keyword>
<reference evidence="8 9" key="1">
    <citation type="submission" date="2017-10" db="EMBL/GenBank/DDBJ databases">
        <title>Resolving the taxonomy of Roseburia spp., Eubacterium rectale and Agathobacter spp. through phylogenomic analysis.</title>
        <authorList>
            <person name="Sheridan P.O."/>
            <person name="Walker A.W."/>
            <person name="Duncan S.H."/>
            <person name="Scott K.P."/>
            <person name="Toole P.W.O."/>
            <person name="Luis P."/>
            <person name="Flint H.J."/>
        </authorList>
    </citation>
    <scope>NUCLEOTIDE SEQUENCE [LARGE SCALE GENOMIC DNA]</scope>
    <source>
        <strain evidence="8 9">JK623</strain>
    </source>
</reference>
<keyword evidence="4" id="KW-0805">Transcription regulation</keyword>
<dbReference type="GO" id="GO:1900376">
    <property type="term" value="P:regulation of secondary metabolite biosynthetic process"/>
    <property type="evidence" value="ECO:0007669"/>
    <property type="project" value="TreeGrafter"/>
</dbReference>
<evidence type="ECO:0000256" key="6">
    <source>
        <dbReference type="ARBA" id="ARBA00023163"/>
    </source>
</evidence>
<feature type="binding site" evidence="7">
    <location>
        <position position="149"/>
    </location>
    <ligand>
        <name>Zn(2+)</name>
        <dbReference type="ChEBI" id="CHEBI:29105"/>
    </ligand>
</feature>
<dbReference type="GO" id="GO:0008270">
    <property type="term" value="F:zinc ion binding"/>
    <property type="evidence" value="ECO:0007669"/>
    <property type="project" value="TreeGrafter"/>
</dbReference>
<dbReference type="PANTHER" id="PTHR33202:SF7">
    <property type="entry name" value="FERRIC UPTAKE REGULATION PROTEIN"/>
    <property type="match status" value="1"/>
</dbReference>
<evidence type="ECO:0000256" key="4">
    <source>
        <dbReference type="ARBA" id="ARBA00023015"/>
    </source>
</evidence>
<reference evidence="8 9" key="2">
    <citation type="submission" date="2017-10" db="EMBL/GenBank/DDBJ databases">
        <authorList>
            <person name="Banno H."/>
            <person name="Chua N.-H."/>
        </authorList>
    </citation>
    <scope>NUCLEOTIDE SEQUENCE [LARGE SCALE GENOMIC DNA]</scope>
    <source>
        <strain evidence="8 9">JK623</strain>
    </source>
</reference>
<dbReference type="InterPro" id="IPR036390">
    <property type="entry name" value="WH_DNA-bd_sf"/>
</dbReference>
<gene>
    <name evidence="8" type="ORF">CSX02_03245</name>
</gene>
<keyword evidence="6" id="KW-0804">Transcription</keyword>
<sequence length="170" mass="19623">MRVFAIGGCICDMRSHIIECMKGEYKTKSRNLIIDYLKAHADRRFTAHDLTKEFEAQGERVDRSTIYRNLERLSREGTLVRYKENATNATCFQYSEMHGQCHSHIHAQCEVCGKIYHLKNDIFRSAEKKLHEQYGISLDFGHTILSAVCDSCKAQEKISNKTSDKISNKK</sequence>